<reference evidence="2" key="1">
    <citation type="journal article" date="2014" name="Int. J. Syst. Evol. Microbiol.">
        <title>Complete genome sequence of Corynebacterium casei LMG S-19264T (=DSM 44701T), isolated from a smear-ripened cheese.</title>
        <authorList>
            <consortium name="US DOE Joint Genome Institute (JGI-PGF)"/>
            <person name="Walter F."/>
            <person name="Albersmeier A."/>
            <person name="Kalinowski J."/>
            <person name="Ruckert C."/>
        </authorList>
    </citation>
    <scope>NUCLEOTIDE SEQUENCE</scope>
    <source>
        <strain evidence="2">JCM 3091</strain>
    </source>
</reference>
<feature type="signal peptide" evidence="1">
    <location>
        <begin position="1"/>
        <end position="41"/>
    </location>
</feature>
<feature type="chain" id="PRO_5035233312" description="Endonuclease/exonuclease/phosphatase family protein" evidence="1">
    <location>
        <begin position="42"/>
        <end position="313"/>
    </location>
</feature>
<gene>
    <name evidence="2" type="ORF">GCM10010124_09720</name>
</gene>
<proteinExistence type="predicted"/>
<dbReference type="Gene3D" id="3.60.10.10">
    <property type="entry name" value="Endonuclease/exonuclease/phosphatase"/>
    <property type="match status" value="1"/>
</dbReference>
<comment type="caution">
    <text evidence="2">The sequence shown here is derived from an EMBL/GenBank/DDBJ whole genome shotgun (WGS) entry which is preliminary data.</text>
</comment>
<keyword evidence="3" id="KW-1185">Reference proteome</keyword>
<sequence>MPSHGLTRVRSGASRTTGFARFAVAAALVGAALGAPAAASAAPADAGHRSGVAAPLAPSAAAAPRLEAATVLQVNLCNSGADKECYAQGKSVKATAELVREIEPQILTLNEACSKDVDALFEVMRRVNSGTMVHWSFSPIHYANGHHIMCANGGHYGSAVIDSLDGMSHYNSWAYTFKDQARGDERRLANCSMVNTKDNAGYFTCAVQMTERDKATATAQCKQLVESIMDQVAGKSDMPILSAGTFNIRATGKDSIATCMEDVADDYTTAGQGVQHVVASTGITLGQVTTHELEGTKVPAAAFEIDFDGEGRR</sequence>
<reference evidence="2" key="2">
    <citation type="submission" date="2020-09" db="EMBL/GenBank/DDBJ databases">
        <authorList>
            <person name="Sun Q."/>
            <person name="Ohkuma M."/>
        </authorList>
    </citation>
    <scope>NUCLEOTIDE SEQUENCE</scope>
    <source>
        <strain evidence="2">JCM 3091</strain>
    </source>
</reference>
<evidence type="ECO:0000313" key="3">
    <source>
        <dbReference type="Proteomes" id="UP000662200"/>
    </source>
</evidence>
<keyword evidence="1" id="KW-0732">Signal</keyword>
<accession>A0A8J3BG96</accession>
<dbReference type="InterPro" id="IPR036691">
    <property type="entry name" value="Endo/exonu/phosph_ase_sf"/>
</dbReference>
<evidence type="ECO:0000256" key="1">
    <source>
        <dbReference type="SAM" id="SignalP"/>
    </source>
</evidence>
<dbReference type="RefSeq" id="WP_189112943.1">
    <property type="nucleotide sequence ID" value="NZ_BMQC01000002.1"/>
</dbReference>
<dbReference type="EMBL" id="BMQC01000002">
    <property type="protein sequence ID" value="GGK19219.1"/>
    <property type="molecule type" value="Genomic_DNA"/>
</dbReference>
<dbReference type="AlphaFoldDB" id="A0A8J3BG96"/>
<organism evidence="2 3">
    <name type="scientific">Pilimelia terevasa</name>
    <dbReference type="NCBI Taxonomy" id="53372"/>
    <lineage>
        <taxon>Bacteria</taxon>
        <taxon>Bacillati</taxon>
        <taxon>Actinomycetota</taxon>
        <taxon>Actinomycetes</taxon>
        <taxon>Micromonosporales</taxon>
        <taxon>Micromonosporaceae</taxon>
        <taxon>Pilimelia</taxon>
    </lineage>
</organism>
<evidence type="ECO:0008006" key="4">
    <source>
        <dbReference type="Google" id="ProtNLM"/>
    </source>
</evidence>
<name>A0A8J3BG96_9ACTN</name>
<evidence type="ECO:0000313" key="2">
    <source>
        <dbReference type="EMBL" id="GGK19219.1"/>
    </source>
</evidence>
<dbReference type="Proteomes" id="UP000662200">
    <property type="component" value="Unassembled WGS sequence"/>
</dbReference>
<protein>
    <recommendedName>
        <fullName evidence="4">Endonuclease/exonuclease/phosphatase family protein</fullName>
    </recommendedName>
</protein>